<organism evidence="3 4">
    <name type="scientific">Populus alba x Populus x berolinensis</name>
    <dbReference type="NCBI Taxonomy" id="444605"/>
    <lineage>
        <taxon>Eukaryota</taxon>
        <taxon>Viridiplantae</taxon>
        <taxon>Streptophyta</taxon>
        <taxon>Embryophyta</taxon>
        <taxon>Tracheophyta</taxon>
        <taxon>Spermatophyta</taxon>
        <taxon>Magnoliopsida</taxon>
        <taxon>eudicotyledons</taxon>
        <taxon>Gunneridae</taxon>
        <taxon>Pentapetalae</taxon>
        <taxon>rosids</taxon>
        <taxon>fabids</taxon>
        <taxon>Malpighiales</taxon>
        <taxon>Salicaceae</taxon>
        <taxon>Saliceae</taxon>
        <taxon>Populus</taxon>
    </lineage>
</organism>
<comment type="caution">
    <text evidence="3">The sequence shown here is derived from an EMBL/GenBank/DDBJ whole genome shotgun (WGS) entry which is preliminary data.</text>
</comment>
<evidence type="ECO:0000256" key="2">
    <source>
        <dbReference type="SAM" id="Phobius"/>
    </source>
</evidence>
<feature type="transmembrane region" description="Helical" evidence="2">
    <location>
        <begin position="99"/>
        <end position="122"/>
    </location>
</feature>
<proteinExistence type="inferred from homology"/>
<dbReference type="PANTHER" id="PTHR31087:SF85">
    <property type="entry name" value="PROTEIN LURP-ONE-RELATED 7"/>
    <property type="match status" value="1"/>
</dbReference>
<dbReference type="EMBL" id="JAQIZT010000013">
    <property type="protein sequence ID" value="KAJ6976024.1"/>
    <property type="molecule type" value="Genomic_DNA"/>
</dbReference>
<evidence type="ECO:0000256" key="1">
    <source>
        <dbReference type="ARBA" id="ARBA00005437"/>
    </source>
</evidence>
<accession>A0AAD6LZ85</accession>
<dbReference type="InterPro" id="IPR038595">
    <property type="entry name" value="LOR_sf"/>
</dbReference>
<dbReference type="InterPro" id="IPR007612">
    <property type="entry name" value="LOR"/>
</dbReference>
<keyword evidence="2" id="KW-0472">Membrane</keyword>
<gene>
    <name evidence="3" type="ORF">NC653_031755</name>
</gene>
<dbReference type="AlphaFoldDB" id="A0AAD6LZ85"/>
<keyword evidence="4" id="KW-1185">Reference proteome</keyword>
<name>A0AAD6LZ85_9ROSI</name>
<dbReference type="Proteomes" id="UP001164929">
    <property type="component" value="Chromosome 13"/>
</dbReference>
<protein>
    <submittedName>
        <fullName evidence="3">Uncharacterized protein</fullName>
    </submittedName>
</protein>
<evidence type="ECO:0000313" key="3">
    <source>
        <dbReference type="EMBL" id="KAJ6976024.1"/>
    </source>
</evidence>
<sequence length="124" mass="14272">MVILCAYSSMSCEKQLDLFLGCRKWQGFKGGDNRDKNLIFRVKRTVKKLARTELEVSLVGEVKSFPFQRSCTIYQGDSIVAQTSLIYKFRQIYARRSKFLLTIFPGSVCHCLIVSLIIIFLYGQ</sequence>
<dbReference type="Pfam" id="PF04525">
    <property type="entry name" value="LOR"/>
    <property type="match status" value="1"/>
</dbReference>
<comment type="similarity">
    <text evidence="1">Belongs to the LOR family.</text>
</comment>
<dbReference type="PANTHER" id="PTHR31087">
    <property type="match status" value="1"/>
</dbReference>
<dbReference type="Gene3D" id="2.40.160.200">
    <property type="entry name" value="LURP1-related"/>
    <property type="match status" value="1"/>
</dbReference>
<evidence type="ECO:0000313" key="4">
    <source>
        <dbReference type="Proteomes" id="UP001164929"/>
    </source>
</evidence>
<dbReference type="SUPFAM" id="SSF54518">
    <property type="entry name" value="Tubby C-terminal domain-like"/>
    <property type="match status" value="1"/>
</dbReference>
<dbReference type="InterPro" id="IPR025659">
    <property type="entry name" value="Tubby-like_C"/>
</dbReference>
<keyword evidence="2" id="KW-1133">Transmembrane helix</keyword>
<reference evidence="3" key="1">
    <citation type="journal article" date="2023" name="Mol. Ecol. Resour.">
        <title>Chromosome-level genome assembly of a triploid poplar Populus alba 'Berolinensis'.</title>
        <authorList>
            <person name="Chen S."/>
            <person name="Yu Y."/>
            <person name="Wang X."/>
            <person name="Wang S."/>
            <person name="Zhang T."/>
            <person name="Zhou Y."/>
            <person name="He R."/>
            <person name="Meng N."/>
            <person name="Wang Y."/>
            <person name="Liu W."/>
            <person name="Liu Z."/>
            <person name="Liu J."/>
            <person name="Guo Q."/>
            <person name="Huang H."/>
            <person name="Sederoff R.R."/>
            <person name="Wang G."/>
            <person name="Qu G."/>
            <person name="Chen S."/>
        </authorList>
    </citation>
    <scope>NUCLEOTIDE SEQUENCE</scope>
    <source>
        <strain evidence="3">SC-2020</strain>
    </source>
</reference>
<keyword evidence="2" id="KW-0812">Transmembrane</keyword>